<comment type="caution">
    <text evidence="2">The sequence shown here is derived from an EMBL/GenBank/DDBJ whole genome shotgun (WGS) entry which is preliminary data.</text>
</comment>
<sequence>MSGATFPGGPAAERPVPGVLDAAPGPGDDSVRAADGRATAITALTPIKLGQAPLLRLLLVIGARIKMLREALTKLSFIHYARWTIISGFPYNGAPQRKERLRYDYLFFETNFNGTWDEYIDAFSEVIPERMQAIWGRCVNFPGPRPVGPFKEYIHKNDLPIAHYYAAYPDATTTTVISALAVRDGLADLRARAAQVTDPEEFRRVYEAFLTDVQRDL</sequence>
<evidence type="ECO:0000313" key="3">
    <source>
        <dbReference type="Proteomes" id="UP001431429"/>
    </source>
</evidence>
<evidence type="ECO:0000256" key="1">
    <source>
        <dbReference type="SAM" id="MobiDB-lite"/>
    </source>
</evidence>
<protein>
    <submittedName>
        <fullName evidence="2">Uncharacterized protein</fullName>
    </submittedName>
</protein>
<evidence type="ECO:0000313" key="2">
    <source>
        <dbReference type="EMBL" id="MCM2387206.1"/>
    </source>
</evidence>
<feature type="region of interest" description="Disordered" evidence="1">
    <location>
        <begin position="1"/>
        <end position="28"/>
    </location>
</feature>
<dbReference type="Proteomes" id="UP001431429">
    <property type="component" value="Unassembled WGS sequence"/>
</dbReference>
<dbReference type="EMBL" id="JAMQAW010000002">
    <property type="protein sequence ID" value="MCM2387206.1"/>
    <property type="molecule type" value="Genomic_DNA"/>
</dbReference>
<reference evidence="2" key="1">
    <citation type="submission" date="2022-06" db="EMBL/GenBank/DDBJ databases">
        <title>Genome public.</title>
        <authorList>
            <person name="Sun Q."/>
        </authorList>
    </citation>
    <scope>NUCLEOTIDE SEQUENCE</scope>
    <source>
        <strain evidence="2">CWNU-1</strain>
    </source>
</reference>
<dbReference type="RefSeq" id="WP_250917557.1">
    <property type="nucleotide sequence ID" value="NZ_JAMQAW010000002.1"/>
</dbReference>
<proteinExistence type="predicted"/>
<organism evidence="2 3">
    <name type="scientific">Streptomyces albipurpureus</name>
    <dbReference type="NCBI Taxonomy" id="2897419"/>
    <lineage>
        <taxon>Bacteria</taxon>
        <taxon>Bacillati</taxon>
        <taxon>Actinomycetota</taxon>
        <taxon>Actinomycetes</taxon>
        <taxon>Kitasatosporales</taxon>
        <taxon>Streptomycetaceae</taxon>
        <taxon>Streptomyces</taxon>
    </lineage>
</organism>
<accession>A0ABT0UIR9</accession>
<gene>
    <name evidence="2" type="ORF">NBG84_02570</name>
</gene>
<name>A0ABT0UIR9_9ACTN</name>
<keyword evidence="3" id="KW-1185">Reference proteome</keyword>